<dbReference type="KEGG" id="sns:VC03_03415"/>
<dbReference type="InterPro" id="IPR004477">
    <property type="entry name" value="ComEC_N"/>
</dbReference>
<keyword evidence="2" id="KW-1003">Cell membrane</keyword>
<comment type="subcellular location">
    <subcellularLocation>
        <location evidence="1">Cell membrane</location>
        <topology evidence="1">Multi-pass membrane protein</topology>
    </subcellularLocation>
</comment>
<keyword evidence="3 6" id="KW-0812">Transmembrane</keyword>
<keyword evidence="5 6" id="KW-0472">Membrane</keyword>
<evidence type="ECO:0000256" key="3">
    <source>
        <dbReference type="ARBA" id="ARBA00022692"/>
    </source>
</evidence>
<protein>
    <recommendedName>
        <fullName evidence="7">ComEC/Rec2-related protein domain-containing protein</fullName>
    </recommendedName>
</protein>
<accession>A0A0E3ZAC9</accession>
<reference evidence="8 9" key="1">
    <citation type="journal article" date="2012" name="BMC Genomics">
        <title>Genomic sequence analysis and characterization of Sneathia amnii sp. nov.</title>
        <authorList>
            <consortium name="Vaginal Microbiome Consortium (additional members)"/>
            <person name="Harwich M.D.Jr."/>
            <person name="Serrano M.G."/>
            <person name="Fettweis J.M."/>
            <person name="Alves J.M."/>
            <person name="Reimers M.A."/>
            <person name="Buck G.A."/>
            <person name="Jefferson K.K."/>
        </authorList>
    </citation>
    <scope>NUCLEOTIDE SEQUENCE [LARGE SCALE GENOMIC DNA]</scope>
    <source>
        <strain evidence="8 9">SN35</strain>
    </source>
</reference>
<dbReference type="PATRIC" id="fig|1069640.6.peg.673"/>
<gene>
    <name evidence="8" type="ORF">VC03_03415</name>
</gene>
<proteinExistence type="predicted"/>
<dbReference type="NCBIfam" id="TIGR00360">
    <property type="entry name" value="ComEC_N-term"/>
    <property type="match status" value="1"/>
</dbReference>
<dbReference type="PANTHER" id="PTHR30619">
    <property type="entry name" value="DNA INTERNALIZATION/COMPETENCE PROTEIN COMEC/REC2"/>
    <property type="match status" value="1"/>
</dbReference>
<dbReference type="AlphaFoldDB" id="A0A0E3ZAC9"/>
<evidence type="ECO:0000256" key="1">
    <source>
        <dbReference type="ARBA" id="ARBA00004651"/>
    </source>
</evidence>
<dbReference type="Pfam" id="PF03772">
    <property type="entry name" value="Competence"/>
    <property type="match status" value="1"/>
</dbReference>
<dbReference type="HOGENOM" id="CLU_857653_0_0_0"/>
<dbReference type="EMBL" id="CP011280">
    <property type="protein sequence ID" value="AKC95570.1"/>
    <property type="molecule type" value="Genomic_DNA"/>
</dbReference>
<name>A0A0E3ZAC9_9FUSO</name>
<keyword evidence="4 6" id="KW-1133">Transmembrane helix</keyword>
<evidence type="ECO:0000256" key="2">
    <source>
        <dbReference type="ARBA" id="ARBA00022475"/>
    </source>
</evidence>
<dbReference type="PANTHER" id="PTHR30619:SF7">
    <property type="entry name" value="BETA-LACTAMASE DOMAIN PROTEIN"/>
    <property type="match status" value="1"/>
</dbReference>
<dbReference type="Proteomes" id="UP000033103">
    <property type="component" value="Chromosome"/>
</dbReference>
<dbReference type="GO" id="GO:0005886">
    <property type="term" value="C:plasma membrane"/>
    <property type="evidence" value="ECO:0007669"/>
    <property type="project" value="UniProtKB-SubCell"/>
</dbReference>
<feature type="transmembrane region" description="Helical" evidence="6">
    <location>
        <begin position="6"/>
        <end position="23"/>
    </location>
</feature>
<dbReference type="RefSeq" id="WP_046328676.1">
    <property type="nucleotide sequence ID" value="NZ_CP011280.1"/>
</dbReference>
<dbReference type="InterPro" id="IPR052159">
    <property type="entry name" value="Competence_DNA_uptake"/>
</dbReference>
<dbReference type="OrthoDB" id="9761531at2"/>
<feature type="transmembrane region" description="Helical" evidence="6">
    <location>
        <begin position="270"/>
        <end position="298"/>
    </location>
</feature>
<evidence type="ECO:0000256" key="6">
    <source>
        <dbReference type="SAM" id="Phobius"/>
    </source>
</evidence>
<evidence type="ECO:0000313" key="9">
    <source>
        <dbReference type="Proteomes" id="UP000033103"/>
    </source>
</evidence>
<evidence type="ECO:0000256" key="4">
    <source>
        <dbReference type="ARBA" id="ARBA00022989"/>
    </source>
</evidence>
<keyword evidence="9" id="KW-1185">Reference proteome</keyword>
<feature type="transmembrane region" description="Helical" evidence="6">
    <location>
        <begin position="133"/>
        <end position="155"/>
    </location>
</feature>
<feature type="transmembrane region" description="Helical" evidence="6">
    <location>
        <begin position="231"/>
        <end position="249"/>
    </location>
</feature>
<evidence type="ECO:0000259" key="7">
    <source>
        <dbReference type="Pfam" id="PF03772"/>
    </source>
</evidence>
<evidence type="ECO:0000256" key="5">
    <source>
        <dbReference type="ARBA" id="ARBA00023136"/>
    </source>
</evidence>
<evidence type="ECO:0000313" key="8">
    <source>
        <dbReference type="EMBL" id="AKC95570.1"/>
    </source>
</evidence>
<dbReference type="STRING" id="187101.VC03_03415"/>
<sequence>MKAKSFAIFLFIFIYPIYLYLYTYNNEEVHTKSVYVDGDNVIVKKINGKLLMKKEQDYNLYNLEGSGSYTLYFENDELIGTRESYFNFLRKSLDRRLRKIFNNDLYYFSKAILLNEKYYLDTKLKSRFKAIGLMHLITISGLHMSIIYSFILSLFRYCNFRIREFISLIFLTVYSLVVGFTPSITRAYIMILLLIISKILYESIDSRRAFLISLLANVIYNPYQIAEYSFILTYACTFCIIYIPIKNILVKNLCMQVVLLPLNYLFFKKIYLLSFIINTIFIPLFTILIFLILFNIFLPTKPSLELLYAYFYGLQKIVINDIIP</sequence>
<feature type="transmembrane region" description="Helical" evidence="6">
    <location>
        <begin position="167"/>
        <end position="196"/>
    </location>
</feature>
<organism evidence="8 9">
    <name type="scientific">Sneathia vaginalis</name>
    <dbReference type="NCBI Taxonomy" id="187101"/>
    <lineage>
        <taxon>Bacteria</taxon>
        <taxon>Fusobacteriati</taxon>
        <taxon>Fusobacteriota</taxon>
        <taxon>Fusobacteriia</taxon>
        <taxon>Fusobacteriales</taxon>
        <taxon>Leptotrichiaceae</taxon>
        <taxon>Sneathia</taxon>
    </lineage>
</organism>
<feature type="domain" description="ComEC/Rec2-related protein" evidence="7">
    <location>
        <begin position="113"/>
        <end position="298"/>
    </location>
</feature>